<dbReference type="Pfam" id="PF00704">
    <property type="entry name" value="Glyco_hydro_18"/>
    <property type="match status" value="1"/>
</dbReference>
<keyword evidence="7" id="KW-1185">Reference proteome</keyword>
<organism evidence="6 7">
    <name type="scientific">Biomphalaria pfeifferi</name>
    <name type="common">Bloodfluke planorb</name>
    <name type="synonym">Freshwater snail</name>
    <dbReference type="NCBI Taxonomy" id="112525"/>
    <lineage>
        <taxon>Eukaryota</taxon>
        <taxon>Metazoa</taxon>
        <taxon>Spiralia</taxon>
        <taxon>Lophotrochozoa</taxon>
        <taxon>Mollusca</taxon>
        <taxon>Gastropoda</taxon>
        <taxon>Heterobranchia</taxon>
        <taxon>Euthyneura</taxon>
        <taxon>Panpulmonata</taxon>
        <taxon>Hygrophila</taxon>
        <taxon>Lymnaeoidea</taxon>
        <taxon>Planorbidae</taxon>
        <taxon>Biomphalaria</taxon>
    </lineage>
</organism>
<name>A0AAD8F2E0_BIOPF</name>
<evidence type="ECO:0000259" key="5">
    <source>
        <dbReference type="PROSITE" id="PS51910"/>
    </source>
</evidence>
<gene>
    <name evidence="6" type="ORF">Bpfe_021295</name>
</gene>
<sequence length="727" mass="83358">MFTHSIMTSLIIGAYVVLLIVPVSPKNVVCYFLNWAQYRPAPCSHTVRNINPFLCTHGVYAFSKLDGNRIAPTEWNDDTPTGQWRQFNDLKKINPNFKTLLSVGGYLHGSYRFHLMAKSQANRAEFISSTIALLRNWTFDGLDIDWEYPGNDSPDDMSYLTDLLKELREAFHQESISSKRSPLLVSVAVASGVWQASSSYNVTSLDQYIDMVYVMTYDYHGFWQKTTGLNAPMFSNDGLDVHSTITWYTNNGLRADKIFLGIALYGRTWTLADPSLNGVGAPAVDSGIAGNCTKEKGTLAYFEICDLLRNKGYTETLDYIGQQKYAYNGDQWVSYDDKQSLNIKMDYINGFNLGGAMVWALSDDDFSGQFCGEGNYSILGYVTSRLSDKSTTFSTTVTSTTKIAFSTAAETTTVTTTTATTKPTSTMTTTIPTTTPTSTTTKPTTLTTLSTTTTTSPSPTTTTKPTTTTTTSTNNYYYKTNHYNDYVDHFNHNIYTNNYNKNYYYNRCANNHNSTTNNHYYKTNDYIDHFNHNIYTNNHYYKTNNYTDYVDHFYHNIYTNNYNKSYYNHYANHHNSSTNNHYYKTNHYNDVVDHFNYNIYTNNYNNKANYYNSSTNDYQNIFNYSVNNIGTNNYNSKTNHYNPNNNIDTDNYSKANQYNDGSNYCNPNNCINNKTNHYNRCAHYHDDDRCANNCNNKANYPTISTYILDRRTHQKGFHLSEILWFLR</sequence>
<dbReference type="InterPro" id="IPR017853">
    <property type="entry name" value="GH"/>
</dbReference>
<evidence type="ECO:0000256" key="3">
    <source>
        <dbReference type="RuleBase" id="RU000489"/>
    </source>
</evidence>
<evidence type="ECO:0000256" key="4">
    <source>
        <dbReference type="SAM" id="MobiDB-lite"/>
    </source>
</evidence>
<evidence type="ECO:0000313" key="7">
    <source>
        <dbReference type="Proteomes" id="UP001233172"/>
    </source>
</evidence>
<dbReference type="AlphaFoldDB" id="A0AAD8F2E0"/>
<dbReference type="GO" id="GO:0005975">
    <property type="term" value="P:carbohydrate metabolic process"/>
    <property type="evidence" value="ECO:0007669"/>
    <property type="project" value="InterPro"/>
</dbReference>
<dbReference type="GO" id="GO:0005576">
    <property type="term" value="C:extracellular region"/>
    <property type="evidence" value="ECO:0007669"/>
    <property type="project" value="TreeGrafter"/>
</dbReference>
<reference evidence="6" key="1">
    <citation type="journal article" date="2023" name="PLoS Negl. Trop. Dis.">
        <title>A genome sequence for Biomphalaria pfeifferi, the major vector snail for the human-infecting parasite Schistosoma mansoni.</title>
        <authorList>
            <person name="Bu L."/>
            <person name="Lu L."/>
            <person name="Laidemitt M.R."/>
            <person name="Zhang S.M."/>
            <person name="Mutuku M."/>
            <person name="Mkoji G."/>
            <person name="Steinauer M."/>
            <person name="Loker E.S."/>
        </authorList>
    </citation>
    <scope>NUCLEOTIDE SEQUENCE</scope>
    <source>
        <strain evidence="6">KasaAsao</strain>
    </source>
</reference>
<protein>
    <submittedName>
        <fullName evidence="6">Acidic mammalian chitinase</fullName>
    </submittedName>
</protein>
<dbReference type="GO" id="GO:0006032">
    <property type="term" value="P:chitin catabolic process"/>
    <property type="evidence" value="ECO:0007669"/>
    <property type="project" value="TreeGrafter"/>
</dbReference>
<evidence type="ECO:0000256" key="2">
    <source>
        <dbReference type="ARBA" id="ARBA00023295"/>
    </source>
</evidence>
<dbReference type="PANTHER" id="PTHR11177:SF317">
    <property type="entry name" value="CHITINASE 12-RELATED"/>
    <property type="match status" value="1"/>
</dbReference>
<dbReference type="EMBL" id="JASAOG010000128">
    <property type="protein sequence ID" value="KAK0049202.1"/>
    <property type="molecule type" value="Genomic_DNA"/>
</dbReference>
<dbReference type="PANTHER" id="PTHR11177">
    <property type="entry name" value="CHITINASE"/>
    <property type="match status" value="1"/>
</dbReference>
<keyword evidence="2 3" id="KW-0326">Glycosidase</keyword>
<dbReference type="InterPro" id="IPR029070">
    <property type="entry name" value="Chitinase_insertion_sf"/>
</dbReference>
<evidence type="ECO:0000313" key="6">
    <source>
        <dbReference type="EMBL" id="KAK0049202.1"/>
    </source>
</evidence>
<dbReference type="InterPro" id="IPR001579">
    <property type="entry name" value="Glyco_hydro_18_chit_AS"/>
</dbReference>
<dbReference type="InterPro" id="IPR001223">
    <property type="entry name" value="Glyco_hydro18_cat"/>
</dbReference>
<dbReference type="InterPro" id="IPR050314">
    <property type="entry name" value="Glycosyl_Hydrlase_18"/>
</dbReference>
<keyword evidence="1 3" id="KW-0378">Hydrolase</keyword>
<dbReference type="PROSITE" id="PS01095">
    <property type="entry name" value="GH18_1"/>
    <property type="match status" value="1"/>
</dbReference>
<accession>A0AAD8F2E0</accession>
<dbReference type="Gene3D" id="3.10.50.10">
    <property type="match status" value="1"/>
</dbReference>
<dbReference type="SUPFAM" id="SSF51445">
    <property type="entry name" value="(Trans)glycosidases"/>
    <property type="match status" value="1"/>
</dbReference>
<dbReference type="Gene3D" id="3.20.20.80">
    <property type="entry name" value="Glycosidases"/>
    <property type="match status" value="1"/>
</dbReference>
<evidence type="ECO:0000256" key="1">
    <source>
        <dbReference type="ARBA" id="ARBA00022801"/>
    </source>
</evidence>
<feature type="region of interest" description="Disordered" evidence="4">
    <location>
        <begin position="419"/>
        <end position="468"/>
    </location>
</feature>
<dbReference type="SUPFAM" id="SSF54556">
    <property type="entry name" value="Chitinase insertion domain"/>
    <property type="match status" value="1"/>
</dbReference>
<comment type="caution">
    <text evidence="6">The sequence shown here is derived from an EMBL/GenBank/DDBJ whole genome shotgun (WGS) entry which is preliminary data.</text>
</comment>
<dbReference type="Proteomes" id="UP001233172">
    <property type="component" value="Unassembled WGS sequence"/>
</dbReference>
<dbReference type="InterPro" id="IPR011583">
    <property type="entry name" value="Chitinase_II/V-like_cat"/>
</dbReference>
<dbReference type="SMART" id="SM00636">
    <property type="entry name" value="Glyco_18"/>
    <property type="match status" value="1"/>
</dbReference>
<feature type="domain" description="GH18" evidence="5">
    <location>
        <begin position="26"/>
        <end position="389"/>
    </location>
</feature>
<dbReference type="PROSITE" id="PS51910">
    <property type="entry name" value="GH18_2"/>
    <property type="match status" value="1"/>
</dbReference>
<dbReference type="GO" id="GO:0004568">
    <property type="term" value="F:chitinase activity"/>
    <property type="evidence" value="ECO:0007669"/>
    <property type="project" value="TreeGrafter"/>
</dbReference>
<proteinExistence type="predicted"/>
<reference evidence="6" key="2">
    <citation type="submission" date="2023-04" db="EMBL/GenBank/DDBJ databases">
        <authorList>
            <person name="Bu L."/>
            <person name="Lu L."/>
            <person name="Laidemitt M.R."/>
            <person name="Zhang S.M."/>
            <person name="Mutuku M."/>
            <person name="Mkoji G."/>
            <person name="Steinauer M."/>
            <person name="Loker E.S."/>
        </authorList>
    </citation>
    <scope>NUCLEOTIDE SEQUENCE</scope>
    <source>
        <strain evidence="6">KasaAsao</strain>
        <tissue evidence="6">Whole Snail</tissue>
    </source>
</reference>
<dbReference type="GO" id="GO:0008061">
    <property type="term" value="F:chitin binding"/>
    <property type="evidence" value="ECO:0007669"/>
    <property type="project" value="InterPro"/>
</dbReference>
<dbReference type="FunFam" id="3.10.50.10:FF:000008">
    <property type="entry name" value="Chitinase 11"/>
    <property type="match status" value="1"/>
</dbReference>